<dbReference type="Proteomes" id="UP001381693">
    <property type="component" value="Unassembled WGS sequence"/>
</dbReference>
<sequence>MLWVNSLHYIYISLGTTHHFPDEEQHSNSPGKKPQIKRYERADFLAKRSDHDYRPSKIHMTVIYTKLL</sequence>
<evidence type="ECO:0000313" key="2">
    <source>
        <dbReference type="EMBL" id="KAK7086694.1"/>
    </source>
</evidence>
<reference evidence="2 3" key="1">
    <citation type="submission" date="2023-11" db="EMBL/GenBank/DDBJ databases">
        <title>Halocaridina rubra genome assembly.</title>
        <authorList>
            <person name="Smith C."/>
        </authorList>
    </citation>
    <scope>NUCLEOTIDE SEQUENCE [LARGE SCALE GENOMIC DNA]</scope>
    <source>
        <strain evidence="2">EP-1</strain>
        <tissue evidence="2">Whole</tissue>
    </source>
</reference>
<proteinExistence type="predicted"/>
<organism evidence="2 3">
    <name type="scientific">Halocaridina rubra</name>
    <name type="common">Hawaiian red shrimp</name>
    <dbReference type="NCBI Taxonomy" id="373956"/>
    <lineage>
        <taxon>Eukaryota</taxon>
        <taxon>Metazoa</taxon>
        <taxon>Ecdysozoa</taxon>
        <taxon>Arthropoda</taxon>
        <taxon>Crustacea</taxon>
        <taxon>Multicrustacea</taxon>
        <taxon>Malacostraca</taxon>
        <taxon>Eumalacostraca</taxon>
        <taxon>Eucarida</taxon>
        <taxon>Decapoda</taxon>
        <taxon>Pleocyemata</taxon>
        <taxon>Caridea</taxon>
        <taxon>Atyoidea</taxon>
        <taxon>Atyidae</taxon>
        <taxon>Halocaridina</taxon>
    </lineage>
</organism>
<feature type="region of interest" description="Disordered" evidence="1">
    <location>
        <begin position="19"/>
        <end position="38"/>
    </location>
</feature>
<name>A0AAN9AH16_HALRR</name>
<dbReference type="AlphaFoldDB" id="A0AAN9AH16"/>
<comment type="caution">
    <text evidence="2">The sequence shown here is derived from an EMBL/GenBank/DDBJ whole genome shotgun (WGS) entry which is preliminary data.</text>
</comment>
<evidence type="ECO:0000256" key="1">
    <source>
        <dbReference type="SAM" id="MobiDB-lite"/>
    </source>
</evidence>
<dbReference type="EMBL" id="JAXCGZ010000104">
    <property type="protein sequence ID" value="KAK7086694.1"/>
    <property type="molecule type" value="Genomic_DNA"/>
</dbReference>
<evidence type="ECO:0000313" key="3">
    <source>
        <dbReference type="Proteomes" id="UP001381693"/>
    </source>
</evidence>
<gene>
    <name evidence="2" type="ORF">SK128_024038</name>
</gene>
<keyword evidence="3" id="KW-1185">Reference proteome</keyword>
<protein>
    <submittedName>
        <fullName evidence="2">Uncharacterized protein</fullName>
    </submittedName>
</protein>
<accession>A0AAN9AH16</accession>